<dbReference type="Pfam" id="PF00001">
    <property type="entry name" value="7tm_1"/>
    <property type="match status" value="1"/>
</dbReference>
<dbReference type="PROSITE" id="PS00237">
    <property type="entry name" value="G_PROTEIN_RECEP_F1_1"/>
    <property type="match status" value="1"/>
</dbReference>
<dbReference type="PANTHER" id="PTHR24241:SF59">
    <property type="entry name" value="ADIPOKINETIC HORMONE RECEPTOR, ISOFORM C"/>
    <property type="match status" value="1"/>
</dbReference>
<dbReference type="Gene3D" id="1.20.1070.10">
    <property type="entry name" value="Rhodopsin 7-helix transmembrane proteins"/>
    <property type="match status" value="1"/>
</dbReference>
<feature type="transmembrane region" description="Helical" evidence="10">
    <location>
        <begin position="194"/>
        <end position="214"/>
    </location>
</feature>
<keyword evidence="13" id="KW-1185">Reference proteome</keyword>
<keyword evidence="4 8" id="KW-0812">Transmembrane</keyword>
<evidence type="ECO:0000256" key="3">
    <source>
        <dbReference type="ARBA" id="ARBA00022475"/>
    </source>
</evidence>
<comment type="caution">
    <text evidence="12">The sequence shown here is derived from an EMBL/GenBank/DDBJ whole genome shotgun (WGS) entry which is preliminary data.</text>
</comment>
<dbReference type="GO" id="GO:0032870">
    <property type="term" value="P:cellular response to hormone stimulus"/>
    <property type="evidence" value="ECO:0007669"/>
    <property type="project" value="TreeGrafter"/>
</dbReference>
<feature type="transmembrane region" description="Helical" evidence="10">
    <location>
        <begin position="117"/>
        <end position="141"/>
    </location>
</feature>
<keyword evidence="8" id="KW-0807">Transducer</keyword>
<proteinExistence type="inferred from homology"/>
<dbReference type="GO" id="GO:0097003">
    <property type="term" value="F:adipokinetic hormone receptor activity"/>
    <property type="evidence" value="ECO:0007669"/>
    <property type="project" value="TreeGrafter"/>
</dbReference>
<evidence type="ECO:0000256" key="7">
    <source>
        <dbReference type="ARBA" id="ARBA00023170"/>
    </source>
</evidence>
<dbReference type="GO" id="GO:0005886">
    <property type="term" value="C:plasma membrane"/>
    <property type="evidence" value="ECO:0007669"/>
    <property type="project" value="UniProtKB-SubCell"/>
</dbReference>
<dbReference type="GO" id="GO:0042277">
    <property type="term" value="F:peptide binding"/>
    <property type="evidence" value="ECO:0007669"/>
    <property type="project" value="TreeGrafter"/>
</dbReference>
<feature type="transmembrane region" description="Helical" evidence="10">
    <location>
        <begin position="411"/>
        <end position="430"/>
    </location>
</feature>
<dbReference type="InterPro" id="IPR000276">
    <property type="entry name" value="GPCR_Rhodpsn"/>
</dbReference>
<accession>A0AAW0V691</accession>
<dbReference type="AlphaFoldDB" id="A0AAW0V691"/>
<gene>
    <name evidence="12" type="ORF">O3P69_002407</name>
</gene>
<dbReference type="PROSITE" id="PS50262">
    <property type="entry name" value="G_PROTEIN_RECEP_F1_2"/>
    <property type="match status" value="1"/>
</dbReference>
<feature type="transmembrane region" description="Helical" evidence="10">
    <location>
        <begin position="450"/>
        <end position="470"/>
    </location>
</feature>
<dbReference type="InterPro" id="IPR017452">
    <property type="entry name" value="GPCR_Rhodpsn_7TM"/>
</dbReference>
<keyword evidence="7 8" id="KW-0675">Receptor</keyword>
<keyword evidence="6 10" id="KW-0472">Membrane</keyword>
<name>A0AAW0V691_SCYPA</name>
<dbReference type="Proteomes" id="UP001487740">
    <property type="component" value="Unassembled WGS sequence"/>
</dbReference>
<evidence type="ECO:0000313" key="12">
    <source>
        <dbReference type="EMBL" id="KAK8407848.1"/>
    </source>
</evidence>
<evidence type="ECO:0000256" key="1">
    <source>
        <dbReference type="ARBA" id="ARBA00004651"/>
    </source>
</evidence>
<evidence type="ECO:0000256" key="5">
    <source>
        <dbReference type="ARBA" id="ARBA00022989"/>
    </source>
</evidence>
<evidence type="ECO:0000256" key="10">
    <source>
        <dbReference type="SAM" id="Phobius"/>
    </source>
</evidence>
<keyword evidence="3" id="KW-1003">Cell membrane</keyword>
<dbReference type="SMART" id="SM01381">
    <property type="entry name" value="7TM_GPCR_Srsx"/>
    <property type="match status" value="1"/>
</dbReference>
<keyword evidence="5 10" id="KW-1133">Transmembrane helix</keyword>
<feature type="transmembrane region" description="Helical" evidence="10">
    <location>
        <begin position="235"/>
        <end position="257"/>
    </location>
</feature>
<protein>
    <recommendedName>
        <fullName evidence="11">G-protein coupled receptors family 1 profile domain-containing protein</fullName>
    </recommendedName>
</protein>
<feature type="domain" description="G-protein coupled receptors family 1 profile" evidence="11">
    <location>
        <begin position="133"/>
        <end position="464"/>
    </location>
</feature>
<organism evidence="12 13">
    <name type="scientific">Scylla paramamosain</name>
    <name type="common">Mud crab</name>
    <dbReference type="NCBI Taxonomy" id="85552"/>
    <lineage>
        <taxon>Eukaryota</taxon>
        <taxon>Metazoa</taxon>
        <taxon>Ecdysozoa</taxon>
        <taxon>Arthropoda</taxon>
        <taxon>Crustacea</taxon>
        <taxon>Multicrustacea</taxon>
        <taxon>Malacostraca</taxon>
        <taxon>Eumalacostraca</taxon>
        <taxon>Eucarida</taxon>
        <taxon>Decapoda</taxon>
        <taxon>Pleocyemata</taxon>
        <taxon>Brachyura</taxon>
        <taxon>Eubrachyura</taxon>
        <taxon>Portunoidea</taxon>
        <taxon>Portunidae</taxon>
        <taxon>Portuninae</taxon>
        <taxon>Scylla</taxon>
    </lineage>
</organism>
<evidence type="ECO:0000256" key="4">
    <source>
        <dbReference type="ARBA" id="ARBA00022692"/>
    </source>
</evidence>
<evidence type="ECO:0000259" key="11">
    <source>
        <dbReference type="PROSITE" id="PS50262"/>
    </source>
</evidence>
<evidence type="ECO:0000313" key="13">
    <source>
        <dbReference type="Proteomes" id="UP001487740"/>
    </source>
</evidence>
<evidence type="ECO:0000256" key="9">
    <source>
        <dbReference type="SAM" id="MobiDB-lite"/>
    </source>
</evidence>
<dbReference type="GO" id="GO:0004930">
    <property type="term" value="F:G protein-coupled receptor activity"/>
    <property type="evidence" value="ECO:0007669"/>
    <property type="project" value="UniProtKB-KW"/>
</dbReference>
<keyword evidence="8" id="KW-0297">G-protein coupled receptor</keyword>
<comment type="similarity">
    <text evidence="2 8">Belongs to the G-protein coupled receptor 1 family.</text>
</comment>
<comment type="subcellular location">
    <subcellularLocation>
        <location evidence="1">Cell membrane</location>
        <topology evidence="1">Multi-pass membrane protein</topology>
    </subcellularLocation>
</comment>
<dbReference type="SUPFAM" id="SSF81321">
    <property type="entry name" value="Family A G protein-coupled receptor-like"/>
    <property type="match status" value="1"/>
</dbReference>
<dbReference type="PANTHER" id="PTHR24241">
    <property type="entry name" value="NEUROPEPTIDE RECEPTOR-RELATED G-PROTEIN COUPLED RECEPTOR"/>
    <property type="match status" value="1"/>
</dbReference>
<sequence>MNRSGIQYLSGQAGEQVASKYLVMGESWAGSDSPEDLLLKPNNVEIEPNLPWNVSLDDDGGGSGTQEAPTFAGRLDYLTPRPHNLTSYDAAANDSSYNVYNDSRSLPIDMRFNDGHILLITCYSCLFFISLIGNLCVLRAILGSGRKHRKSRVNFMLLHLAIADLIVTTVMMPVEVGWAAMVQWLAGDALCRLFSFFRIFGHYLSSFILVCISIDRYFAVVHPLSMSAADKRGKIMLIFAWLLAFSCSMPQVIIFHVETHPQFTFYVQCVTFNFFPSEHHEMVYNIFCLVMLYVAPLSIIIFFYGAIVVTIFQKSRLSSDGNTESPQQQQQQPAEAAEGRKGQELRLTSPLVGNNEAEQRGTPAITTLQRRSLLSLAGWNERPQQNKNSTIRRSSLGYLGRARARTIKMTVSIVLAFFICWTPYVVISLWFCFDRSAAELLDEKVKKGLFIFACFNSCVNPIVYGIFNFCKKKQPMQTQTWRSTTLNTQLNSRSCECRSFKSSRVYWSRRDPGSTVTSSEAATAELLLPRALNSPYRTRLLLAEAQA</sequence>
<dbReference type="PRINTS" id="PR00237">
    <property type="entry name" value="GPCRRHODOPSN"/>
</dbReference>
<evidence type="ECO:0000256" key="2">
    <source>
        <dbReference type="ARBA" id="ARBA00010663"/>
    </source>
</evidence>
<feature type="region of interest" description="Disordered" evidence="9">
    <location>
        <begin position="320"/>
        <end position="341"/>
    </location>
</feature>
<dbReference type="EMBL" id="JARAKH010000001">
    <property type="protein sequence ID" value="KAK8407848.1"/>
    <property type="molecule type" value="Genomic_DNA"/>
</dbReference>
<reference evidence="12 13" key="1">
    <citation type="submission" date="2023-03" db="EMBL/GenBank/DDBJ databases">
        <title>High-quality genome of Scylla paramamosain provides insights in environmental adaptation.</title>
        <authorList>
            <person name="Zhang L."/>
        </authorList>
    </citation>
    <scope>NUCLEOTIDE SEQUENCE [LARGE SCALE GENOMIC DNA]</scope>
    <source>
        <strain evidence="12">LZ_2023a</strain>
        <tissue evidence="12">Muscle</tissue>
    </source>
</reference>
<feature type="transmembrane region" description="Helical" evidence="10">
    <location>
        <begin position="153"/>
        <end position="174"/>
    </location>
</feature>
<evidence type="ECO:0000256" key="8">
    <source>
        <dbReference type="RuleBase" id="RU000688"/>
    </source>
</evidence>
<feature type="transmembrane region" description="Helical" evidence="10">
    <location>
        <begin position="282"/>
        <end position="312"/>
    </location>
</feature>
<feature type="compositionally biased region" description="Low complexity" evidence="9">
    <location>
        <begin position="326"/>
        <end position="336"/>
    </location>
</feature>
<evidence type="ECO:0000256" key="6">
    <source>
        <dbReference type="ARBA" id="ARBA00023136"/>
    </source>
</evidence>